<organism evidence="2 3">
    <name type="scientific">Chryseosolibacter indicus</name>
    <dbReference type="NCBI Taxonomy" id="2782351"/>
    <lineage>
        <taxon>Bacteria</taxon>
        <taxon>Pseudomonadati</taxon>
        <taxon>Bacteroidota</taxon>
        <taxon>Cytophagia</taxon>
        <taxon>Cytophagales</taxon>
        <taxon>Chryseotaleaceae</taxon>
        <taxon>Chryseosolibacter</taxon>
    </lineage>
</organism>
<dbReference type="RefSeq" id="WP_254154693.1">
    <property type="nucleotide sequence ID" value="NZ_JAHESD010000038.1"/>
</dbReference>
<dbReference type="Proteomes" id="UP000772618">
    <property type="component" value="Unassembled WGS sequence"/>
</dbReference>
<proteinExistence type="predicted"/>
<accession>A0ABS5VVA7</accession>
<gene>
    <name evidence="2" type="ORF">KK060_15690</name>
</gene>
<dbReference type="EMBL" id="JAHESD010000038">
    <property type="protein sequence ID" value="MBT1704737.1"/>
    <property type="molecule type" value="Genomic_DNA"/>
</dbReference>
<evidence type="ECO:0000313" key="2">
    <source>
        <dbReference type="EMBL" id="MBT1704737.1"/>
    </source>
</evidence>
<evidence type="ECO:0000256" key="1">
    <source>
        <dbReference type="SAM" id="Coils"/>
    </source>
</evidence>
<reference evidence="2 3" key="1">
    <citation type="submission" date="2021-05" db="EMBL/GenBank/DDBJ databases">
        <title>A Polyphasic approach of four new species of the genus Ohtaekwangia: Ohtaekwangia histidinii sp. nov., Ohtaekwangia cretensis sp. nov., Ohtaekwangia indiensis sp. nov., Ohtaekwangia reichenbachii sp. nov. from diverse environment.</title>
        <authorList>
            <person name="Octaviana S."/>
        </authorList>
    </citation>
    <scope>NUCLEOTIDE SEQUENCE [LARGE SCALE GENOMIC DNA]</scope>
    <source>
        <strain evidence="2 3">PWU20</strain>
    </source>
</reference>
<feature type="coiled-coil region" evidence="1">
    <location>
        <begin position="382"/>
        <end position="409"/>
    </location>
</feature>
<sequence>MNKIVYFFFLIFLSLTLNAQSIYYDALKIREKNWAEILLVPGANGKIEIQLKRNEINEQLEIFRNYIPQEGINETNIVDTLRKHFNNNPFISFSSEVQDNKFNVARLGKIGDITNAIGGIDVTNYADALAQFMVERAREELNVAFFQKFKDYLKDNPEMATLFPETFGYISTILAHEYTQLINGLRDSFHQDLQNLIYNIDDVFLLDKYEQVVNDFPEILVVIRSIQIIADLEDAQHPADVIREFRDMKEWKSVKRGEVLNLHNLIKTTSLISDALRYDSTAKGLIRFAEDDSVYQQGHSLIALRDGRKKVLKTWSGERNWISAHHVELLIKDELALRLFLGLVYQKAVMEDIRFVVGDKVVLLSTLMKNSEASIFLFQNYFLEFSRIAQQTEEKLTELKEKKRKHEDISPDEYFEYVNAGISVIEYGFKVATLIDKNYDGSGYVAIMRSGNNLYRNVLEKNYSSAVTNALKVIELVSESIIKDVSFNVERSTALKAQLVSLDTNSERDKKKKDSLRNETIRNYKSFVKLNKLSKGAIKYGVFMANVVDAKSSEEIKEAISNAALPVGSSSYKKYQQFTLSVNSYLGAHFRLNREDNPDKTWEQNVGLIAPVGVALNYGLGRGGSVSLFAPLLDVGAIAEFRLSDTGTQLTESIKLGNILSPGGYVVYGLPANIPIGIGIGTQYGPGLFEVNSQGPGQTVNSYENPSWRWNAFVAVDIPLFNLTRGKKIGAR</sequence>
<name>A0ABS5VVA7_9BACT</name>
<keyword evidence="3" id="KW-1185">Reference proteome</keyword>
<keyword evidence="1" id="KW-0175">Coiled coil</keyword>
<evidence type="ECO:0000313" key="3">
    <source>
        <dbReference type="Proteomes" id="UP000772618"/>
    </source>
</evidence>
<protein>
    <submittedName>
        <fullName evidence="2">Uncharacterized protein</fullName>
    </submittedName>
</protein>
<comment type="caution">
    <text evidence="2">The sequence shown here is derived from an EMBL/GenBank/DDBJ whole genome shotgun (WGS) entry which is preliminary data.</text>
</comment>